<evidence type="ECO:0000256" key="2">
    <source>
        <dbReference type="ARBA" id="ARBA00008914"/>
    </source>
</evidence>
<keyword evidence="5 8" id="KW-1133">Transmembrane helix</keyword>
<dbReference type="Pfam" id="PF00691">
    <property type="entry name" value="OmpA"/>
    <property type="match status" value="1"/>
</dbReference>
<dbReference type="InterPro" id="IPR050330">
    <property type="entry name" value="Bact_OuterMem_StrucFunc"/>
</dbReference>
<evidence type="ECO:0000313" key="10">
    <source>
        <dbReference type="EMBL" id="NWH05828.1"/>
    </source>
</evidence>
<keyword evidence="11" id="KW-1185">Reference proteome</keyword>
<dbReference type="CDD" id="cd07185">
    <property type="entry name" value="OmpA_C-like"/>
    <property type="match status" value="1"/>
</dbReference>
<evidence type="ECO:0000313" key="11">
    <source>
        <dbReference type="Proteomes" id="UP000553343"/>
    </source>
</evidence>
<dbReference type="Pfam" id="PF13677">
    <property type="entry name" value="MotB_plug"/>
    <property type="match status" value="1"/>
</dbReference>
<dbReference type="InterPro" id="IPR036737">
    <property type="entry name" value="OmpA-like_sf"/>
</dbReference>
<dbReference type="RefSeq" id="WP_178367283.1">
    <property type="nucleotide sequence ID" value="NZ_JACADJ010000047.1"/>
</dbReference>
<keyword evidence="6 7" id="KW-0472">Membrane</keyword>
<dbReference type="SUPFAM" id="SSF103088">
    <property type="entry name" value="OmpA-like"/>
    <property type="match status" value="1"/>
</dbReference>
<comment type="similarity">
    <text evidence="2">Belongs to the MotB family.</text>
</comment>
<dbReference type="PANTHER" id="PTHR30329:SF21">
    <property type="entry name" value="LIPOPROTEIN YIAD-RELATED"/>
    <property type="match status" value="1"/>
</dbReference>
<keyword evidence="3" id="KW-1003">Cell membrane</keyword>
<proteinExistence type="inferred from homology"/>
<keyword evidence="4 8" id="KW-0812">Transmembrane</keyword>
<dbReference type="GO" id="GO:0005886">
    <property type="term" value="C:plasma membrane"/>
    <property type="evidence" value="ECO:0007669"/>
    <property type="project" value="UniProtKB-SubCell"/>
</dbReference>
<protein>
    <submittedName>
        <fullName evidence="10">OmpA family protein</fullName>
    </submittedName>
</protein>
<dbReference type="PROSITE" id="PS51123">
    <property type="entry name" value="OMPA_2"/>
    <property type="match status" value="1"/>
</dbReference>
<feature type="transmembrane region" description="Helical" evidence="8">
    <location>
        <begin position="35"/>
        <end position="55"/>
    </location>
</feature>
<evidence type="ECO:0000256" key="4">
    <source>
        <dbReference type="ARBA" id="ARBA00022692"/>
    </source>
</evidence>
<evidence type="ECO:0000256" key="8">
    <source>
        <dbReference type="SAM" id="Phobius"/>
    </source>
</evidence>
<evidence type="ECO:0000259" key="9">
    <source>
        <dbReference type="PROSITE" id="PS51123"/>
    </source>
</evidence>
<reference evidence="10 11" key="1">
    <citation type="submission" date="2020-06" db="EMBL/GenBank/DDBJ databases">
        <title>High-quality draft genome of sulfate reducer Desulfobacter latus type strain AcrS2 isolated from marine sediment.</title>
        <authorList>
            <person name="Hoppe M."/>
            <person name="Larsen C.K."/>
            <person name="Marshall I.P.G."/>
            <person name="Schramm A."/>
            <person name="Marietou A.G."/>
        </authorList>
    </citation>
    <scope>NUCLEOTIDE SEQUENCE [LARGE SCALE GENOMIC DNA]</scope>
    <source>
        <strain evidence="10 11">AcRS2</strain>
    </source>
</reference>
<evidence type="ECO:0000256" key="7">
    <source>
        <dbReference type="PROSITE-ProRule" id="PRU00473"/>
    </source>
</evidence>
<feature type="domain" description="OmpA-like" evidence="9">
    <location>
        <begin position="123"/>
        <end position="244"/>
    </location>
</feature>
<dbReference type="Proteomes" id="UP000553343">
    <property type="component" value="Unassembled WGS sequence"/>
</dbReference>
<name>A0A850TB37_9BACT</name>
<dbReference type="Gene3D" id="3.30.1330.60">
    <property type="entry name" value="OmpA-like domain"/>
    <property type="match status" value="1"/>
</dbReference>
<sequence>MTTSKNLISELEISELKRLRQKRQNLLEECEPEDAGLWAMLDIMTLLLAFFIMLYSSQAHMPQALEIKHVPTKIRQSVESVKTPAKPMKKSYESELDLLTIEDRLHQVMKKSNISNYSVKVTENRLVLTLGEDISFPSGQAELLDYIKPALTDMASFFITEPGYRIIVAGHTDNTPIHTSRFPSNWELSAARAMSVARFLIDCRVAPERINIEGFGQYRPIGDNTHFLGREANRRVEISLVREAKKSENYYDSF</sequence>
<gene>
    <name evidence="10" type="ORF">HXW94_12665</name>
</gene>
<evidence type="ECO:0000256" key="5">
    <source>
        <dbReference type="ARBA" id="ARBA00022989"/>
    </source>
</evidence>
<dbReference type="InterPro" id="IPR006665">
    <property type="entry name" value="OmpA-like"/>
</dbReference>
<dbReference type="PANTHER" id="PTHR30329">
    <property type="entry name" value="STATOR ELEMENT OF FLAGELLAR MOTOR COMPLEX"/>
    <property type="match status" value="1"/>
</dbReference>
<evidence type="ECO:0000256" key="3">
    <source>
        <dbReference type="ARBA" id="ARBA00022475"/>
    </source>
</evidence>
<comment type="caution">
    <text evidence="10">The sequence shown here is derived from an EMBL/GenBank/DDBJ whole genome shotgun (WGS) entry which is preliminary data.</text>
</comment>
<evidence type="ECO:0000256" key="1">
    <source>
        <dbReference type="ARBA" id="ARBA00004162"/>
    </source>
</evidence>
<organism evidence="10 11">
    <name type="scientific">Desulfobacter latus</name>
    <dbReference type="NCBI Taxonomy" id="2292"/>
    <lineage>
        <taxon>Bacteria</taxon>
        <taxon>Pseudomonadati</taxon>
        <taxon>Thermodesulfobacteriota</taxon>
        <taxon>Desulfobacteria</taxon>
        <taxon>Desulfobacterales</taxon>
        <taxon>Desulfobacteraceae</taxon>
        <taxon>Desulfobacter</taxon>
    </lineage>
</organism>
<dbReference type="EMBL" id="JACADJ010000047">
    <property type="protein sequence ID" value="NWH05828.1"/>
    <property type="molecule type" value="Genomic_DNA"/>
</dbReference>
<accession>A0A850TB37</accession>
<dbReference type="InterPro" id="IPR025713">
    <property type="entry name" value="MotB-like_N_dom"/>
</dbReference>
<evidence type="ECO:0000256" key="6">
    <source>
        <dbReference type="ARBA" id="ARBA00023136"/>
    </source>
</evidence>
<dbReference type="AlphaFoldDB" id="A0A850TB37"/>
<comment type="subcellular location">
    <subcellularLocation>
        <location evidence="1">Cell membrane</location>
        <topology evidence="1">Single-pass membrane protein</topology>
    </subcellularLocation>
</comment>